<dbReference type="GO" id="GO:0004222">
    <property type="term" value="F:metalloendopeptidase activity"/>
    <property type="evidence" value="ECO:0007669"/>
    <property type="project" value="InterPro"/>
</dbReference>
<evidence type="ECO:0000313" key="3">
    <source>
        <dbReference type="WBParaSite" id="PTRK_0001282600.1"/>
    </source>
</evidence>
<dbReference type="Gene3D" id="1.10.1380.10">
    <property type="entry name" value="Neutral endopeptidase , domain2"/>
    <property type="match status" value="1"/>
</dbReference>
<evidence type="ECO:0000259" key="1">
    <source>
        <dbReference type="Pfam" id="PF01431"/>
    </source>
</evidence>
<dbReference type="SUPFAM" id="SSF55486">
    <property type="entry name" value="Metalloproteases ('zincins'), catalytic domain"/>
    <property type="match status" value="1"/>
</dbReference>
<keyword evidence="2" id="KW-1185">Reference proteome</keyword>
<dbReference type="WBParaSite" id="PTRK_0001282600.1">
    <property type="protein sequence ID" value="PTRK_0001282600.1"/>
    <property type="gene ID" value="PTRK_0001282600"/>
</dbReference>
<dbReference type="Proteomes" id="UP000038045">
    <property type="component" value="Unplaced"/>
</dbReference>
<feature type="domain" description="Peptidase M13 C-terminal" evidence="1">
    <location>
        <begin position="145"/>
        <end position="352"/>
    </location>
</feature>
<dbReference type="InterPro" id="IPR018497">
    <property type="entry name" value="Peptidase_M13_C"/>
</dbReference>
<accession>A0A0N4ZW47</accession>
<dbReference type="PRINTS" id="PR00786">
    <property type="entry name" value="NEPRILYSIN"/>
</dbReference>
<protein>
    <submittedName>
        <fullName evidence="3">Peptidase_M13 domain-containing protein</fullName>
    </submittedName>
</protein>
<dbReference type="InterPro" id="IPR024079">
    <property type="entry name" value="MetalloPept_cat_dom_sf"/>
</dbReference>
<organism evidence="2 3">
    <name type="scientific">Parastrongyloides trichosuri</name>
    <name type="common">Possum-specific nematode worm</name>
    <dbReference type="NCBI Taxonomy" id="131310"/>
    <lineage>
        <taxon>Eukaryota</taxon>
        <taxon>Metazoa</taxon>
        <taxon>Ecdysozoa</taxon>
        <taxon>Nematoda</taxon>
        <taxon>Chromadorea</taxon>
        <taxon>Rhabditida</taxon>
        <taxon>Tylenchina</taxon>
        <taxon>Panagrolaimomorpha</taxon>
        <taxon>Strongyloidoidea</taxon>
        <taxon>Strongyloididae</taxon>
        <taxon>Parastrongyloides</taxon>
    </lineage>
</organism>
<dbReference type="Gene3D" id="3.40.390.10">
    <property type="entry name" value="Collagenase (Catalytic Domain)"/>
    <property type="match status" value="1"/>
</dbReference>
<dbReference type="STRING" id="131310.A0A0N4ZW47"/>
<dbReference type="AlphaFoldDB" id="A0A0N4ZW47"/>
<dbReference type="PANTHER" id="PTHR11733:SF240">
    <property type="entry name" value="GH14155P-RELATED"/>
    <property type="match status" value="1"/>
</dbReference>
<dbReference type="PROSITE" id="PS51885">
    <property type="entry name" value="NEPRILYSIN"/>
    <property type="match status" value="1"/>
</dbReference>
<evidence type="ECO:0000313" key="2">
    <source>
        <dbReference type="Proteomes" id="UP000038045"/>
    </source>
</evidence>
<sequence length="357" mass="41484">MDDYDLEYTYYMCTFELKEVTSFAFQTTILNCLFGYIDITKSHNTIYEMFHLIKEAFRKLLYEKEWIDVKSRIKTFEKLRLMKFFFNYDGDLYSTITMDKVYGNLFLAPDDNFNVARTKMNMFMISANSANPKLFNVDVDPLELNAAYEVNENMFKAYIGLLRKPTYDNEFLTSMKYGGYGSIIGHEIIHGFSEEGLSYNGKKENVNIFSDYSLEEYNKRKKCILSQYSNHVESISKINVNGKLTLSENIADNGGIKIAYNAYKKYSEKYGSEKNESPRFNKYSNEQLFFISFAQSMCRKMNSAGGKDTIENDDHSPSEARVLLTLGNYKEFSNAFNCPVGSRMNPSSRCEVWKFNN</sequence>
<dbReference type="PANTHER" id="PTHR11733">
    <property type="entry name" value="ZINC METALLOPROTEASE FAMILY M13 NEPRILYSIN-RELATED"/>
    <property type="match status" value="1"/>
</dbReference>
<dbReference type="Pfam" id="PF01431">
    <property type="entry name" value="Peptidase_M13"/>
    <property type="match status" value="1"/>
</dbReference>
<dbReference type="CDD" id="cd08662">
    <property type="entry name" value="M13"/>
    <property type="match status" value="1"/>
</dbReference>
<dbReference type="InterPro" id="IPR042089">
    <property type="entry name" value="Peptidase_M13_dom_2"/>
</dbReference>
<dbReference type="GO" id="GO:0005886">
    <property type="term" value="C:plasma membrane"/>
    <property type="evidence" value="ECO:0007669"/>
    <property type="project" value="TreeGrafter"/>
</dbReference>
<proteinExistence type="predicted"/>
<reference evidence="3" key="1">
    <citation type="submission" date="2017-02" db="UniProtKB">
        <authorList>
            <consortium name="WormBaseParasite"/>
        </authorList>
    </citation>
    <scope>IDENTIFICATION</scope>
</reference>
<dbReference type="InterPro" id="IPR000718">
    <property type="entry name" value="Peptidase_M13"/>
</dbReference>
<name>A0A0N4ZW47_PARTI</name>
<dbReference type="GO" id="GO:0016485">
    <property type="term" value="P:protein processing"/>
    <property type="evidence" value="ECO:0007669"/>
    <property type="project" value="TreeGrafter"/>
</dbReference>